<dbReference type="PROSITE" id="PS50928">
    <property type="entry name" value="ABC_TM1"/>
    <property type="match status" value="1"/>
</dbReference>
<feature type="region of interest" description="Disordered" evidence="8">
    <location>
        <begin position="1"/>
        <end position="34"/>
    </location>
</feature>
<feature type="transmembrane region" description="Helical" evidence="7">
    <location>
        <begin position="101"/>
        <end position="126"/>
    </location>
</feature>
<comment type="similarity">
    <text evidence="7">Belongs to the binding-protein-dependent transport system permease family.</text>
</comment>
<evidence type="ECO:0000256" key="8">
    <source>
        <dbReference type="SAM" id="MobiDB-lite"/>
    </source>
</evidence>
<keyword evidence="4 7" id="KW-0812">Transmembrane</keyword>
<dbReference type="PANTHER" id="PTHR43005">
    <property type="entry name" value="BLR7065 PROTEIN"/>
    <property type="match status" value="1"/>
</dbReference>
<dbReference type="Proteomes" id="UP000562984">
    <property type="component" value="Unassembled WGS sequence"/>
</dbReference>
<organism evidence="10 11">
    <name type="scientific">Nakamurella aerolata</name>
    <dbReference type="NCBI Taxonomy" id="1656892"/>
    <lineage>
        <taxon>Bacteria</taxon>
        <taxon>Bacillati</taxon>
        <taxon>Actinomycetota</taxon>
        <taxon>Actinomycetes</taxon>
        <taxon>Nakamurellales</taxon>
        <taxon>Nakamurellaceae</taxon>
        <taxon>Nakamurella</taxon>
    </lineage>
</organism>
<dbReference type="InterPro" id="IPR035906">
    <property type="entry name" value="MetI-like_sf"/>
</dbReference>
<evidence type="ECO:0000256" key="6">
    <source>
        <dbReference type="ARBA" id="ARBA00023136"/>
    </source>
</evidence>
<keyword evidence="5 7" id="KW-1133">Transmembrane helix</keyword>
<feature type="transmembrane region" description="Helical" evidence="7">
    <location>
        <begin position="46"/>
        <end position="70"/>
    </location>
</feature>
<evidence type="ECO:0000256" key="2">
    <source>
        <dbReference type="ARBA" id="ARBA00022448"/>
    </source>
</evidence>
<gene>
    <name evidence="10" type="ORF">HKD39_05360</name>
</gene>
<dbReference type="AlphaFoldDB" id="A0A849A670"/>
<keyword evidence="2 7" id="KW-0813">Transport</keyword>
<evidence type="ECO:0000313" key="11">
    <source>
        <dbReference type="Proteomes" id="UP000562984"/>
    </source>
</evidence>
<dbReference type="Pfam" id="PF00528">
    <property type="entry name" value="BPD_transp_1"/>
    <property type="match status" value="1"/>
</dbReference>
<dbReference type="CDD" id="cd06261">
    <property type="entry name" value="TM_PBP2"/>
    <property type="match status" value="1"/>
</dbReference>
<accession>A0A849A670</accession>
<evidence type="ECO:0000256" key="7">
    <source>
        <dbReference type="RuleBase" id="RU363032"/>
    </source>
</evidence>
<dbReference type="EMBL" id="JABEND010000002">
    <property type="protein sequence ID" value="NNG35146.1"/>
    <property type="molecule type" value="Genomic_DNA"/>
</dbReference>
<comment type="caution">
    <text evidence="10">The sequence shown here is derived from an EMBL/GenBank/DDBJ whole genome shotgun (WGS) entry which is preliminary data.</text>
</comment>
<feature type="transmembrane region" description="Helical" evidence="7">
    <location>
        <begin position="138"/>
        <end position="159"/>
    </location>
</feature>
<dbReference type="GO" id="GO:0005886">
    <property type="term" value="C:plasma membrane"/>
    <property type="evidence" value="ECO:0007669"/>
    <property type="project" value="UniProtKB-SubCell"/>
</dbReference>
<proteinExistence type="inferred from homology"/>
<feature type="transmembrane region" description="Helical" evidence="7">
    <location>
        <begin position="246"/>
        <end position="269"/>
    </location>
</feature>
<comment type="subcellular location">
    <subcellularLocation>
        <location evidence="1 7">Cell membrane</location>
        <topology evidence="1 7">Multi-pass membrane protein</topology>
    </subcellularLocation>
</comment>
<dbReference type="InterPro" id="IPR000515">
    <property type="entry name" value="MetI-like"/>
</dbReference>
<evidence type="ECO:0000259" key="9">
    <source>
        <dbReference type="PROSITE" id="PS50928"/>
    </source>
</evidence>
<evidence type="ECO:0000256" key="1">
    <source>
        <dbReference type="ARBA" id="ARBA00004651"/>
    </source>
</evidence>
<sequence length="324" mass="35534">MTTAVQSDNAPGPDQAQPPPQAAPTATDPEGYPQTAKERWIRRAPLLPALVFTIIVTQLPFVATLAISFFNWNAFRPDDRRFVWFDNYVNVFTDADLRKSVFTTVILTVVVVLVSLVLGLGIALLLNRTFFGRGLARTMIIAPFLIVPVAAALLFKHAIYNSTFGLLNGVLRWFGIEGPDWISQFPLTVIEVQLIWQWTPFMTLILLAGLQSRPTDILEAASVDGATGWQTFTNLTLPHMRRYLELAALLGAIYIVQNFDAVFTITSGGLGTANLPYTIYQTLFTAQNYGLASAQGVVVVIASLIIATFALRTVSGLLKDEGAK</sequence>
<dbReference type="GO" id="GO:0055085">
    <property type="term" value="P:transmembrane transport"/>
    <property type="evidence" value="ECO:0007669"/>
    <property type="project" value="InterPro"/>
</dbReference>
<evidence type="ECO:0000256" key="5">
    <source>
        <dbReference type="ARBA" id="ARBA00022989"/>
    </source>
</evidence>
<dbReference type="SUPFAM" id="SSF161098">
    <property type="entry name" value="MetI-like"/>
    <property type="match status" value="1"/>
</dbReference>
<keyword evidence="11" id="KW-1185">Reference proteome</keyword>
<dbReference type="RefSeq" id="WP_171198762.1">
    <property type="nucleotide sequence ID" value="NZ_JABEND010000002.1"/>
</dbReference>
<name>A0A849A670_9ACTN</name>
<feature type="transmembrane region" description="Helical" evidence="7">
    <location>
        <begin position="289"/>
        <end position="311"/>
    </location>
</feature>
<keyword evidence="3" id="KW-1003">Cell membrane</keyword>
<reference evidence="10 11" key="1">
    <citation type="submission" date="2020-05" db="EMBL/GenBank/DDBJ databases">
        <title>Nakamurella sp. DB0629 isolated from air conditioner.</title>
        <authorList>
            <person name="Kim D.H."/>
            <person name="Kim D.-U."/>
        </authorList>
    </citation>
    <scope>NUCLEOTIDE SEQUENCE [LARGE SCALE GENOMIC DNA]</scope>
    <source>
        <strain evidence="10 11">DB0629</strain>
    </source>
</reference>
<keyword evidence="6 7" id="KW-0472">Membrane</keyword>
<evidence type="ECO:0000313" key="10">
    <source>
        <dbReference type="EMBL" id="NNG35146.1"/>
    </source>
</evidence>
<evidence type="ECO:0000256" key="3">
    <source>
        <dbReference type="ARBA" id="ARBA00022475"/>
    </source>
</evidence>
<dbReference type="PANTHER" id="PTHR43005:SF2">
    <property type="entry name" value="INTEGRAL MEMBRANE SUGAR TRANSPORT PROTEIN"/>
    <property type="match status" value="1"/>
</dbReference>
<dbReference type="Gene3D" id="1.10.3720.10">
    <property type="entry name" value="MetI-like"/>
    <property type="match status" value="1"/>
</dbReference>
<protein>
    <submittedName>
        <fullName evidence="10">Sugar ABC transporter permease</fullName>
    </submittedName>
</protein>
<evidence type="ECO:0000256" key="4">
    <source>
        <dbReference type="ARBA" id="ARBA00022692"/>
    </source>
</evidence>
<feature type="domain" description="ABC transmembrane type-1" evidence="9">
    <location>
        <begin position="101"/>
        <end position="310"/>
    </location>
</feature>